<dbReference type="Proteomes" id="UP000478052">
    <property type="component" value="Unassembled WGS sequence"/>
</dbReference>
<gene>
    <name evidence="1" type="ORF">FWK35_00008961</name>
</gene>
<accession>A0A6G0YY27</accession>
<proteinExistence type="predicted"/>
<reference evidence="1 2" key="1">
    <citation type="submission" date="2019-08" db="EMBL/GenBank/DDBJ databases">
        <title>Whole genome of Aphis craccivora.</title>
        <authorList>
            <person name="Voronova N.V."/>
            <person name="Shulinski R.S."/>
            <person name="Bandarenka Y.V."/>
            <person name="Zhorov D.G."/>
            <person name="Warner D."/>
        </authorList>
    </citation>
    <scope>NUCLEOTIDE SEQUENCE [LARGE SCALE GENOMIC DNA]</scope>
    <source>
        <strain evidence="1">180601</strain>
        <tissue evidence="1">Whole Body</tissue>
    </source>
</reference>
<keyword evidence="2" id="KW-1185">Reference proteome</keyword>
<sequence length="42" mass="4821">MITENQTISSLHTVGQFVESVVRLGVDTSVFLSHRKIRRFCQ</sequence>
<comment type="caution">
    <text evidence="1">The sequence shown here is derived from an EMBL/GenBank/DDBJ whole genome shotgun (WGS) entry which is preliminary data.</text>
</comment>
<evidence type="ECO:0000313" key="1">
    <source>
        <dbReference type="EMBL" id="KAF0762830.1"/>
    </source>
</evidence>
<dbReference type="EMBL" id="VUJU01002035">
    <property type="protein sequence ID" value="KAF0762830.1"/>
    <property type="molecule type" value="Genomic_DNA"/>
</dbReference>
<organism evidence="1 2">
    <name type="scientific">Aphis craccivora</name>
    <name type="common">Cowpea aphid</name>
    <dbReference type="NCBI Taxonomy" id="307492"/>
    <lineage>
        <taxon>Eukaryota</taxon>
        <taxon>Metazoa</taxon>
        <taxon>Ecdysozoa</taxon>
        <taxon>Arthropoda</taxon>
        <taxon>Hexapoda</taxon>
        <taxon>Insecta</taxon>
        <taxon>Pterygota</taxon>
        <taxon>Neoptera</taxon>
        <taxon>Paraneoptera</taxon>
        <taxon>Hemiptera</taxon>
        <taxon>Sternorrhyncha</taxon>
        <taxon>Aphidomorpha</taxon>
        <taxon>Aphidoidea</taxon>
        <taxon>Aphididae</taxon>
        <taxon>Aphidini</taxon>
        <taxon>Aphis</taxon>
        <taxon>Aphis</taxon>
    </lineage>
</organism>
<evidence type="ECO:0000313" key="2">
    <source>
        <dbReference type="Proteomes" id="UP000478052"/>
    </source>
</evidence>
<dbReference type="AlphaFoldDB" id="A0A6G0YY27"/>
<protein>
    <submittedName>
        <fullName evidence="1">Uncharacterized protein</fullName>
    </submittedName>
</protein>
<name>A0A6G0YY27_APHCR</name>